<keyword evidence="3" id="KW-0963">Cytoplasm</keyword>
<dbReference type="GO" id="GO:0006417">
    <property type="term" value="P:regulation of translation"/>
    <property type="evidence" value="ECO:0007669"/>
    <property type="project" value="TreeGrafter"/>
</dbReference>
<feature type="compositionally biased region" description="Gly residues" evidence="10">
    <location>
        <begin position="433"/>
        <end position="449"/>
    </location>
</feature>
<feature type="region of interest" description="Disordered" evidence="10">
    <location>
        <begin position="406"/>
        <end position="479"/>
    </location>
</feature>
<dbReference type="PANTHER" id="PTHR48032">
    <property type="entry name" value="RNA-BINDING PROTEIN MUSASHI HOMOLOG RBP6"/>
    <property type="match status" value="1"/>
</dbReference>
<dbReference type="Ensembl" id="ENSEBUT00000023835.1">
    <property type="protein sequence ID" value="ENSEBUP00000023259.1"/>
    <property type="gene ID" value="ENSEBUG00000014319.1"/>
</dbReference>
<dbReference type="PROSITE" id="PS50102">
    <property type="entry name" value="RRM"/>
    <property type="match status" value="2"/>
</dbReference>
<dbReference type="InterPro" id="IPR034131">
    <property type="entry name" value="DAZAP1_RRM2"/>
</dbReference>
<dbReference type="SMART" id="SM00360">
    <property type="entry name" value="RRM"/>
    <property type="match status" value="2"/>
</dbReference>
<dbReference type="Gene3D" id="3.30.70.330">
    <property type="match status" value="2"/>
</dbReference>
<dbReference type="InterPro" id="IPR035979">
    <property type="entry name" value="RBD_domain_sf"/>
</dbReference>
<protein>
    <recommendedName>
        <fullName evidence="7">DAZ-associated protein 1</fullName>
    </recommendedName>
    <alternativeName>
        <fullName evidence="8">Deleted in azoospermia-associated protein 1</fullName>
    </alternativeName>
</protein>
<reference evidence="12" key="2">
    <citation type="submission" date="2025-09" db="UniProtKB">
        <authorList>
            <consortium name="Ensembl"/>
        </authorList>
    </citation>
    <scope>IDENTIFICATION</scope>
</reference>
<accession>A0A8C4R0B5</accession>
<keyword evidence="5" id="KW-0221">Differentiation</keyword>
<feature type="compositionally biased region" description="Polar residues" evidence="10">
    <location>
        <begin position="109"/>
        <end position="120"/>
    </location>
</feature>
<feature type="compositionally biased region" description="Pro residues" evidence="10">
    <location>
        <begin position="255"/>
        <end position="273"/>
    </location>
</feature>
<feature type="domain" description="RRM" evidence="11">
    <location>
        <begin position="147"/>
        <end position="224"/>
    </location>
</feature>
<dbReference type="FunFam" id="3.30.70.330:FF:000129">
    <property type="entry name" value="DAZ-associated protein 1 isoform X1"/>
    <property type="match status" value="1"/>
</dbReference>
<dbReference type="FunFam" id="3.30.70.330:FF:000093">
    <property type="entry name" value="Putative DAZ-associated protein 1"/>
    <property type="match status" value="1"/>
</dbReference>
<feature type="region of interest" description="Disordered" evidence="10">
    <location>
        <begin position="223"/>
        <end position="330"/>
    </location>
</feature>
<dbReference type="InterPro" id="IPR012677">
    <property type="entry name" value="Nucleotide-bd_a/b_plait_sf"/>
</dbReference>
<proteinExistence type="predicted"/>
<dbReference type="Pfam" id="PF00076">
    <property type="entry name" value="RRM_1"/>
    <property type="match status" value="2"/>
</dbReference>
<feature type="region of interest" description="Disordered" evidence="10">
    <location>
        <begin position="95"/>
        <end position="146"/>
    </location>
</feature>
<comment type="subcellular location">
    <subcellularLocation>
        <location evidence="1">Cytoplasm</location>
    </subcellularLocation>
</comment>
<keyword evidence="4" id="KW-0677">Repeat</keyword>
<dbReference type="AlphaFoldDB" id="A0A8C4R0B5"/>
<evidence type="ECO:0000256" key="2">
    <source>
        <dbReference type="ARBA" id="ARBA00022473"/>
    </source>
</evidence>
<evidence type="ECO:0000256" key="6">
    <source>
        <dbReference type="ARBA" id="ARBA00022884"/>
    </source>
</evidence>
<dbReference type="InterPro" id="IPR000504">
    <property type="entry name" value="RRM_dom"/>
</dbReference>
<evidence type="ECO:0000256" key="4">
    <source>
        <dbReference type="ARBA" id="ARBA00022737"/>
    </source>
</evidence>
<feature type="compositionally biased region" description="Pro residues" evidence="10">
    <location>
        <begin position="305"/>
        <end position="319"/>
    </location>
</feature>
<dbReference type="Proteomes" id="UP000694388">
    <property type="component" value="Unplaced"/>
</dbReference>
<evidence type="ECO:0000259" key="11">
    <source>
        <dbReference type="PROSITE" id="PS50102"/>
    </source>
</evidence>
<dbReference type="CDD" id="cd12327">
    <property type="entry name" value="RRM2_DAZAP1"/>
    <property type="match status" value="1"/>
</dbReference>
<organism evidence="12 13">
    <name type="scientific">Eptatretus burgeri</name>
    <name type="common">Inshore hagfish</name>
    <dbReference type="NCBI Taxonomy" id="7764"/>
    <lineage>
        <taxon>Eukaryota</taxon>
        <taxon>Metazoa</taxon>
        <taxon>Chordata</taxon>
        <taxon>Craniata</taxon>
        <taxon>Vertebrata</taxon>
        <taxon>Cyclostomata</taxon>
        <taxon>Myxini</taxon>
        <taxon>Myxiniformes</taxon>
        <taxon>Myxinidae</taxon>
        <taxon>Eptatretinae</taxon>
        <taxon>Eptatretus</taxon>
    </lineage>
</organism>
<evidence type="ECO:0000256" key="8">
    <source>
        <dbReference type="ARBA" id="ARBA00083346"/>
    </source>
</evidence>
<name>A0A8C4R0B5_EPTBU</name>
<keyword evidence="13" id="KW-1185">Reference proteome</keyword>
<dbReference type="PANTHER" id="PTHR48032:SF18">
    <property type="entry name" value="RRM DOMAIN-CONTAINING PROTEIN"/>
    <property type="match status" value="1"/>
</dbReference>
<dbReference type="GO" id="GO:0005737">
    <property type="term" value="C:cytoplasm"/>
    <property type="evidence" value="ECO:0007669"/>
    <property type="project" value="UniProtKB-SubCell"/>
</dbReference>
<evidence type="ECO:0000256" key="9">
    <source>
        <dbReference type="PROSITE-ProRule" id="PRU00176"/>
    </source>
</evidence>
<dbReference type="SUPFAM" id="SSF54928">
    <property type="entry name" value="RNA-binding domain, RBD"/>
    <property type="match status" value="2"/>
</dbReference>
<evidence type="ECO:0000313" key="13">
    <source>
        <dbReference type="Proteomes" id="UP000694388"/>
    </source>
</evidence>
<evidence type="ECO:0000256" key="10">
    <source>
        <dbReference type="SAM" id="MobiDB-lite"/>
    </source>
</evidence>
<evidence type="ECO:0000313" key="12">
    <source>
        <dbReference type="Ensembl" id="ENSEBUP00000023259.1"/>
    </source>
</evidence>
<evidence type="ECO:0000256" key="1">
    <source>
        <dbReference type="ARBA" id="ARBA00004496"/>
    </source>
</evidence>
<feature type="compositionally biased region" description="Polar residues" evidence="10">
    <location>
        <begin position="459"/>
        <end position="470"/>
    </location>
</feature>
<sequence>MVLMDGLKGWCTDDMANQAGDEIGATPLQNYKLFVGGLDWSTTQEGLKNYFTQYGEVIDCVIMKDKVTNQSRGFGFVKFNDPNCIGTVLSNRPHTLDGRTIDPKPCTPRSMQSKSAQGGQTWEKPQGGGMPYQPRQGSSPTSGGKSKKIFVGGIPHNCGEPELRDYFRRFGVVTEVVMIYDQQKQRPRGFGFISFEDEQSVDQAVNMHYHDIMNKKVEVKRAEPRERGQAMGPGSNGSPWGGRPIPGAANGWAGGPPPSGPSGPPGWQPPGYGPPAVRAMYGRGRVRRAVSPRQGSAGFAGGRGVPPPYNPYGPPPPSTPGSYNQAAPAQGFNQGGFPPPPPQYSMPSSFTAFRAPSAPPQKFVPPLVMPRHSGIAITGHLPFPGPPQMPDKALARLPDMSSFKDFGMGNYPQDPSGYGPTRPSQSYGQADQGFGGSANYGQDMGGGGQQQNFPEAGQPNPSYANYSRVQNLPFHPYRR</sequence>
<evidence type="ECO:0000256" key="5">
    <source>
        <dbReference type="ARBA" id="ARBA00022782"/>
    </source>
</evidence>
<dbReference type="GeneTree" id="ENSGT00940000156757"/>
<evidence type="ECO:0000256" key="3">
    <source>
        <dbReference type="ARBA" id="ARBA00022490"/>
    </source>
</evidence>
<feature type="compositionally biased region" description="Low complexity" evidence="10">
    <location>
        <begin position="320"/>
        <end position="330"/>
    </location>
</feature>
<feature type="domain" description="RRM" evidence="11">
    <location>
        <begin position="31"/>
        <end position="118"/>
    </location>
</feature>
<keyword evidence="6 9" id="KW-0694">RNA-binding</keyword>
<reference evidence="12" key="1">
    <citation type="submission" date="2025-08" db="UniProtKB">
        <authorList>
            <consortium name="Ensembl"/>
        </authorList>
    </citation>
    <scope>IDENTIFICATION</scope>
</reference>
<keyword evidence="2" id="KW-0217">Developmental protein</keyword>
<dbReference type="GO" id="GO:0003729">
    <property type="term" value="F:mRNA binding"/>
    <property type="evidence" value="ECO:0007669"/>
    <property type="project" value="TreeGrafter"/>
</dbReference>
<dbReference type="GO" id="GO:0030154">
    <property type="term" value="P:cell differentiation"/>
    <property type="evidence" value="ECO:0007669"/>
    <property type="project" value="UniProtKB-KW"/>
</dbReference>
<evidence type="ECO:0000256" key="7">
    <source>
        <dbReference type="ARBA" id="ARBA00071381"/>
    </source>
</evidence>